<feature type="transmembrane region" description="Helical" evidence="1">
    <location>
        <begin position="72"/>
        <end position="93"/>
    </location>
</feature>
<dbReference type="InterPro" id="IPR010288">
    <property type="entry name" value="EcsB_ABC"/>
</dbReference>
<evidence type="ECO:0000313" key="3">
    <source>
        <dbReference type="Proteomes" id="UP000061227"/>
    </source>
</evidence>
<name>A0A3F3H0P4_9LACO</name>
<evidence type="ECO:0000313" key="2">
    <source>
        <dbReference type="EMBL" id="GAP02238.1"/>
    </source>
</evidence>
<feature type="transmembrane region" description="Helical" evidence="1">
    <location>
        <begin position="373"/>
        <end position="393"/>
    </location>
</feature>
<gene>
    <name evidence="2" type="ORF">FPFC_011170</name>
</gene>
<keyword evidence="1" id="KW-1133">Transmembrane helix</keyword>
<dbReference type="OrthoDB" id="2447941at2"/>
<dbReference type="Proteomes" id="UP000061227">
    <property type="component" value="Unassembled WGS sequence"/>
</dbReference>
<dbReference type="GO" id="GO:0016020">
    <property type="term" value="C:membrane"/>
    <property type="evidence" value="ECO:0007669"/>
    <property type="project" value="InterPro"/>
</dbReference>
<reference evidence="2 3" key="1">
    <citation type="journal article" date="2015" name="BMC Genomics">
        <title>Comparative genomics of Fructobacillus spp. and Leuconostoc spp. reveals niche-specific evolution of Fructobacillus spp.</title>
        <authorList>
            <person name="Endo A."/>
            <person name="Tanizawa Y."/>
            <person name="Tanaka N."/>
            <person name="Maeno S."/>
            <person name="Kumar H."/>
            <person name="Shiwa Y."/>
            <person name="Okada S."/>
            <person name="Yoshikawa H."/>
            <person name="Dicks L."/>
            <person name="Nakagawa J."/>
            <person name="Arita M."/>
        </authorList>
    </citation>
    <scope>NUCLEOTIDE SEQUENCE [LARGE SCALE GENOMIC DNA]</scope>
    <source>
        <strain evidence="2 3">DSM 15468</strain>
    </source>
</reference>
<feature type="transmembrane region" description="Helical" evidence="1">
    <location>
        <begin position="28"/>
        <end position="52"/>
    </location>
</feature>
<protein>
    <recommendedName>
        <fullName evidence="4">ABC transporter permease</fullName>
    </recommendedName>
</protein>
<organism evidence="2 3">
    <name type="scientific">Fructobacillus pseudoficulneus</name>
    <dbReference type="NCBI Taxonomy" id="220714"/>
    <lineage>
        <taxon>Bacteria</taxon>
        <taxon>Bacillati</taxon>
        <taxon>Bacillota</taxon>
        <taxon>Bacilli</taxon>
        <taxon>Lactobacillales</taxon>
        <taxon>Lactobacillaceae</taxon>
        <taxon>Fructobacillus</taxon>
    </lineage>
</organism>
<dbReference type="Pfam" id="PF05975">
    <property type="entry name" value="EcsB"/>
    <property type="match status" value="1"/>
</dbReference>
<keyword evidence="1" id="KW-0472">Membrane</keyword>
<evidence type="ECO:0000256" key="1">
    <source>
        <dbReference type="SAM" id="Phobius"/>
    </source>
</evidence>
<feature type="transmembrane region" description="Helical" evidence="1">
    <location>
        <begin position="209"/>
        <end position="228"/>
    </location>
</feature>
<feature type="transmembrane region" description="Helical" evidence="1">
    <location>
        <begin position="330"/>
        <end position="352"/>
    </location>
</feature>
<dbReference type="EMBL" id="DF968063">
    <property type="protein sequence ID" value="GAP02238.1"/>
    <property type="molecule type" value="Genomic_DNA"/>
</dbReference>
<feature type="transmembrane region" description="Helical" evidence="1">
    <location>
        <begin position="399"/>
        <end position="421"/>
    </location>
</feature>
<feature type="transmembrane region" description="Helical" evidence="1">
    <location>
        <begin position="114"/>
        <end position="137"/>
    </location>
</feature>
<dbReference type="AlphaFoldDB" id="A0A3F3H0P4"/>
<dbReference type="STRING" id="220714.SAMN05660469_0189"/>
<keyword evidence="1" id="KW-0812">Transmembrane</keyword>
<evidence type="ECO:0008006" key="4">
    <source>
        <dbReference type="Google" id="ProtNLM"/>
    </source>
</evidence>
<feature type="transmembrane region" description="Helical" evidence="1">
    <location>
        <begin position="307"/>
        <end position="324"/>
    </location>
</feature>
<keyword evidence="3" id="KW-1185">Reference proteome</keyword>
<proteinExistence type="predicted"/>
<accession>A0A3F3H0P4</accession>
<dbReference type="RefSeq" id="WP_059375494.1">
    <property type="nucleotide sequence ID" value="NZ_DF968063.1"/>
</dbReference>
<sequence length="430" mass="49325">MTGQERTIDIESLYQDRARRVQKRNQRYLRLLFNDHFVVFLLLMAGAVILALQSLQRQNISAPAGWPAYTAILAVAWLILGLQFGSLVTYLQPADRLFLAAADRFLTGRYLEQAWLWSFALASLWQIGFVALAWPLLQMSGAGDWQTCLGILLVQVAFKLLDLTFASARLKPLQWRSFFSSRWWPLGFRLVFPGLFYGVNFFANQGLRLVLTALLVVVTVGVFGYWRFEQQRGSQAQTIDWHRALQMSRKHDQAIWHFYSLFAQVPSQGVMLKRRRAFDHLLAHFSFQKDPVRRLFWIKLLRGGDELSLAVRISIVGTLILLALPKQELYWFGGGMLLLIYLVNFQLLPVFGQSQSVLWSRLILPDKAEQSKRFRLVLAEISVTIVCLIFAIFVIIDSIAIALTVLLAGLLMVAILNWIWLPKALMKQSY</sequence>